<dbReference type="PANTHER" id="PTHR11469:SF1">
    <property type="entry name" value="GLUCOSE-6-PHOSPHATE ISOMERASE"/>
    <property type="match status" value="1"/>
</dbReference>
<keyword evidence="1" id="KW-0312">Gluconeogenesis</keyword>
<dbReference type="GO" id="GO:0051156">
    <property type="term" value="P:glucose 6-phosphate metabolic process"/>
    <property type="evidence" value="ECO:0007669"/>
    <property type="project" value="TreeGrafter"/>
</dbReference>
<evidence type="ECO:0000313" key="6">
    <source>
        <dbReference type="Proteomes" id="UP000474967"/>
    </source>
</evidence>
<dbReference type="Gene3D" id="3.40.50.10490">
    <property type="entry name" value="Glucose-6-phosphate isomerase like protein, domain 1"/>
    <property type="match status" value="2"/>
</dbReference>
<sequence>MSFKVHVSGAAEQAVKAALPQLVADLVASGITAQDAALWGPDAEAEASKRLGWTESVAISRPLVPEIVALRDELRAKGVDRIVLGGMGGSSLAPEVIAQTAAVELTILDSTAPGQVLAALGDRLESTALVVSSKSGSTLETDSQRRVFEKAFRDAGIDPRERIIVVTDPGSPLDASAREAGYRVFNADPNVGGRYSALTAFGLVPSGLAGVDIEELLEEAETISLELAIDDPTNPGLILAAAIAGGNPLKDKLALVSDGTHIVGLPDWAEQLIAESTGKQGTGILPVVLDKLAPELSANLPDLQVVRLVDNADARHLFPADRHHGEILVSGSLGAQFLVWEYATAIIGRLLGINPFDQPDVESAKIATRGLLDNRPEATAPAFVADGIEVRGTAAVVAGAGTLSGAVDALLAQLGPDGYVSIQAYVDRIALPQLAGLRDLLAGKAGRPVTFGWGPRFLHSTGQFHKGGPAVGVFLQITENAPEDLAIPDRPFTFGQLIQAQANGDASVLADHGRPVLTLNLTDPEANLVPLFDAVN</sequence>
<dbReference type="Proteomes" id="UP000474967">
    <property type="component" value="Unassembled WGS sequence"/>
</dbReference>
<proteinExistence type="predicted"/>
<evidence type="ECO:0000256" key="1">
    <source>
        <dbReference type="ARBA" id="ARBA00022432"/>
    </source>
</evidence>
<dbReference type="InterPro" id="IPR001672">
    <property type="entry name" value="G6P_Isomerase"/>
</dbReference>
<feature type="domain" description="SIS" evidence="4">
    <location>
        <begin position="70"/>
        <end position="214"/>
    </location>
</feature>
<name>A0A6L9XYW7_9MICO</name>
<gene>
    <name evidence="5" type="ORF">G3T36_10030</name>
</gene>
<organism evidence="5 6">
    <name type="scientific">Leifsonia tongyongensis</name>
    <dbReference type="NCBI Taxonomy" id="1268043"/>
    <lineage>
        <taxon>Bacteria</taxon>
        <taxon>Bacillati</taxon>
        <taxon>Actinomycetota</taxon>
        <taxon>Actinomycetes</taxon>
        <taxon>Micrococcales</taxon>
        <taxon>Microbacteriaceae</taxon>
        <taxon>Leifsonia</taxon>
    </lineage>
</organism>
<evidence type="ECO:0000256" key="3">
    <source>
        <dbReference type="ARBA" id="ARBA00023235"/>
    </source>
</evidence>
<keyword evidence="6" id="KW-1185">Reference proteome</keyword>
<dbReference type="PROSITE" id="PS51463">
    <property type="entry name" value="P_GLUCOSE_ISOMERASE_3"/>
    <property type="match status" value="1"/>
</dbReference>
<keyword evidence="3 5" id="KW-0413">Isomerase</keyword>
<dbReference type="GO" id="GO:0005829">
    <property type="term" value="C:cytosol"/>
    <property type="evidence" value="ECO:0007669"/>
    <property type="project" value="TreeGrafter"/>
</dbReference>
<dbReference type="InterPro" id="IPR046348">
    <property type="entry name" value="SIS_dom_sf"/>
</dbReference>
<dbReference type="InterPro" id="IPR001347">
    <property type="entry name" value="SIS_dom"/>
</dbReference>
<dbReference type="RefSeq" id="WP_163289652.1">
    <property type="nucleotide sequence ID" value="NZ_JAAGWY010000002.1"/>
</dbReference>
<evidence type="ECO:0000256" key="2">
    <source>
        <dbReference type="ARBA" id="ARBA00023152"/>
    </source>
</evidence>
<dbReference type="GO" id="GO:0006096">
    <property type="term" value="P:glycolytic process"/>
    <property type="evidence" value="ECO:0007669"/>
    <property type="project" value="UniProtKB-KW"/>
</dbReference>
<dbReference type="GO" id="GO:0097367">
    <property type="term" value="F:carbohydrate derivative binding"/>
    <property type="evidence" value="ECO:0007669"/>
    <property type="project" value="InterPro"/>
</dbReference>
<dbReference type="GO" id="GO:0006094">
    <property type="term" value="P:gluconeogenesis"/>
    <property type="evidence" value="ECO:0007669"/>
    <property type="project" value="UniProtKB-KW"/>
</dbReference>
<dbReference type="AlphaFoldDB" id="A0A6L9XYW7"/>
<evidence type="ECO:0000259" key="4">
    <source>
        <dbReference type="PROSITE" id="PS51464"/>
    </source>
</evidence>
<dbReference type="GO" id="GO:0004347">
    <property type="term" value="F:glucose-6-phosphate isomerase activity"/>
    <property type="evidence" value="ECO:0007669"/>
    <property type="project" value="InterPro"/>
</dbReference>
<dbReference type="PANTHER" id="PTHR11469">
    <property type="entry name" value="GLUCOSE-6-PHOSPHATE ISOMERASE"/>
    <property type="match status" value="1"/>
</dbReference>
<comment type="caution">
    <text evidence="5">The sequence shown here is derived from an EMBL/GenBank/DDBJ whole genome shotgun (WGS) entry which is preliminary data.</text>
</comment>
<dbReference type="PROSITE" id="PS51464">
    <property type="entry name" value="SIS"/>
    <property type="match status" value="1"/>
</dbReference>
<accession>A0A6L9XYW7</accession>
<protein>
    <submittedName>
        <fullName evidence="5">Glucose-6-phosphate isomerase</fullName>
    </submittedName>
</protein>
<dbReference type="PRINTS" id="PR00662">
    <property type="entry name" value="G6PISOMERASE"/>
</dbReference>
<dbReference type="GO" id="GO:0048029">
    <property type="term" value="F:monosaccharide binding"/>
    <property type="evidence" value="ECO:0007669"/>
    <property type="project" value="TreeGrafter"/>
</dbReference>
<dbReference type="SUPFAM" id="SSF53697">
    <property type="entry name" value="SIS domain"/>
    <property type="match status" value="1"/>
</dbReference>
<dbReference type="EMBL" id="JAAGWY010000002">
    <property type="protein sequence ID" value="NEN06214.1"/>
    <property type="molecule type" value="Genomic_DNA"/>
</dbReference>
<reference evidence="5 6" key="1">
    <citation type="journal article" date="2014" name="J. Microbiol.">
        <title>Diaminobutyricibacter tongyongensis gen. nov., sp. nov. and Homoserinibacter gongjuensis gen. nov., sp. nov. belong to the family Microbacteriaceae.</title>
        <authorList>
            <person name="Kim S.J."/>
            <person name="Ahn J.H."/>
            <person name="Weon H.Y."/>
            <person name="Hamada M."/>
            <person name="Suzuki K."/>
            <person name="Kwon S.W."/>
        </authorList>
    </citation>
    <scope>NUCLEOTIDE SEQUENCE [LARGE SCALE GENOMIC DNA]</scope>
    <source>
        <strain evidence="5 6">NBRC 108724</strain>
    </source>
</reference>
<evidence type="ECO:0000313" key="5">
    <source>
        <dbReference type="EMBL" id="NEN06214.1"/>
    </source>
</evidence>
<keyword evidence="2" id="KW-0324">Glycolysis</keyword>